<dbReference type="UniPathway" id="UPA00070">
    <property type="reaction ID" value="UER00119"/>
</dbReference>
<feature type="binding site" description="in other chain" evidence="9">
    <location>
        <begin position="129"/>
        <end position="137"/>
    </location>
    <ligand>
        <name>5-phospho-alpha-D-ribose 1-diphosphate</name>
        <dbReference type="ChEBI" id="CHEBI:58017"/>
        <note>ligand shared between dimeric partners</note>
    </ligand>
</feature>
<dbReference type="GO" id="GO:0044205">
    <property type="term" value="P:'de novo' UMP biosynthetic process"/>
    <property type="evidence" value="ECO:0007669"/>
    <property type="project" value="UniProtKB-UniRule"/>
</dbReference>
<evidence type="ECO:0000256" key="7">
    <source>
        <dbReference type="ARBA" id="ARBA00022679"/>
    </source>
</evidence>
<dbReference type="PANTHER" id="PTHR46683">
    <property type="entry name" value="OROTATE PHOSPHORIBOSYLTRANSFERASE 1-RELATED"/>
    <property type="match status" value="1"/>
</dbReference>
<reference evidence="11 12" key="1">
    <citation type="journal article" date="2016" name="Nat. Commun.">
        <title>Thousands of microbial genomes shed light on interconnected biogeochemical processes in an aquifer system.</title>
        <authorList>
            <person name="Anantharaman K."/>
            <person name="Brown C.T."/>
            <person name="Hug L.A."/>
            <person name="Sharon I."/>
            <person name="Castelle C.J."/>
            <person name="Probst A.J."/>
            <person name="Thomas B.C."/>
            <person name="Singh A."/>
            <person name="Wilkins M.J."/>
            <person name="Karaoz U."/>
            <person name="Brodie E.L."/>
            <person name="Williams K.H."/>
            <person name="Hubbard S.S."/>
            <person name="Banfield J.F."/>
        </authorList>
    </citation>
    <scope>NUCLEOTIDE SEQUENCE [LARGE SCALE GENOMIC DNA]</scope>
</reference>
<dbReference type="Gene3D" id="3.40.50.2020">
    <property type="match status" value="1"/>
</dbReference>
<feature type="binding site" evidence="9">
    <location>
        <begin position="36"/>
        <end position="37"/>
    </location>
    <ligand>
        <name>orotate</name>
        <dbReference type="ChEBI" id="CHEBI:30839"/>
    </ligand>
</feature>
<comment type="caution">
    <text evidence="9">Lacks conserved residue(s) required for the propagation of feature annotation.</text>
</comment>
<evidence type="ECO:0000256" key="5">
    <source>
        <dbReference type="ARBA" id="ARBA00011971"/>
    </source>
</evidence>
<comment type="catalytic activity">
    <reaction evidence="9">
        <text>orotidine 5'-phosphate + diphosphate = orotate + 5-phospho-alpha-D-ribose 1-diphosphate</text>
        <dbReference type="Rhea" id="RHEA:10380"/>
        <dbReference type="ChEBI" id="CHEBI:30839"/>
        <dbReference type="ChEBI" id="CHEBI:33019"/>
        <dbReference type="ChEBI" id="CHEBI:57538"/>
        <dbReference type="ChEBI" id="CHEBI:58017"/>
        <dbReference type="EC" id="2.4.2.10"/>
    </reaction>
</comment>
<dbReference type="InterPro" id="IPR029057">
    <property type="entry name" value="PRTase-like"/>
</dbReference>
<dbReference type="EC" id="2.4.2.10" evidence="5 9"/>
<evidence type="ECO:0000256" key="8">
    <source>
        <dbReference type="ARBA" id="ARBA00022975"/>
    </source>
</evidence>
<gene>
    <name evidence="9" type="primary">pyrE</name>
    <name evidence="11" type="ORF">A3H61_03045</name>
</gene>
<dbReference type="InterPro" id="IPR004467">
    <property type="entry name" value="Or_phspho_trans_dom"/>
</dbReference>
<evidence type="ECO:0000256" key="4">
    <source>
        <dbReference type="ARBA" id="ARBA00011738"/>
    </source>
</evidence>
<evidence type="ECO:0000313" key="11">
    <source>
        <dbReference type="EMBL" id="OGY72330.1"/>
    </source>
</evidence>
<evidence type="ECO:0000256" key="9">
    <source>
        <dbReference type="HAMAP-Rule" id="MF_01208"/>
    </source>
</evidence>
<dbReference type="HAMAP" id="MF_01208">
    <property type="entry name" value="PyrE"/>
    <property type="match status" value="1"/>
</dbReference>
<keyword evidence="9" id="KW-0460">Magnesium</keyword>
<evidence type="ECO:0000256" key="1">
    <source>
        <dbReference type="ARBA" id="ARBA00003769"/>
    </source>
</evidence>
<evidence type="ECO:0000313" key="12">
    <source>
        <dbReference type="Proteomes" id="UP000178315"/>
    </source>
</evidence>
<comment type="subunit">
    <text evidence="4 9">Homodimer.</text>
</comment>
<protein>
    <recommendedName>
        <fullName evidence="5 9">Orotate phosphoribosyltransferase</fullName>
        <shortName evidence="9">OPRT</shortName>
        <shortName evidence="9">OPRTase</shortName>
        <ecNumber evidence="5 9">2.4.2.10</ecNumber>
    </recommendedName>
</protein>
<name>A0A1G2A8E6_9BACT</name>
<dbReference type="InterPro" id="IPR023031">
    <property type="entry name" value="OPRT"/>
</dbReference>
<keyword evidence="6 9" id="KW-0328">Glycosyltransferase</keyword>
<comment type="pathway">
    <text evidence="2 9">Pyrimidine metabolism; UMP biosynthesis via de novo pathway; UMP from orotate: step 1/2.</text>
</comment>
<feature type="binding site" evidence="9">
    <location>
        <position position="133"/>
    </location>
    <ligand>
        <name>orotate</name>
        <dbReference type="ChEBI" id="CHEBI:30839"/>
    </ligand>
</feature>
<evidence type="ECO:0000256" key="3">
    <source>
        <dbReference type="ARBA" id="ARBA00006340"/>
    </source>
</evidence>
<comment type="caution">
    <text evidence="11">The sequence shown here is derived from an EMBL/GenBank/DDBJ whole genome shotgun (WGS) entry which is preliminary data.</text>
</comment>
<evidence type="ECO:0000256" key="6">
    <source>
        <dbReference type="ARBA" id="ARBA00022676"/>
    </source>
</evidence>
<dbReference type="GO" id="GO:0005737">
    <property type="term" value="C:cytoplasm"/>
    <property type="evidence" value="ECO:0007669"/>
    <property type="project" value="TreeGrafter"/>
</dbReference>
<comment type="cofactor">
    <cofactor evidence="9">
        <name>Mg(2+)</name>
        <dbReference type="ChEBI" id="CHEBI:18420"/>
    </cofactor>
</comment>
<dbReference type="Pfam" id="PF00156">
    <property type="entry name" value="Pribosyltran"/>
    <property type="match status" value="1"/>
</dbReference>
<feature type="binding site" evidence="9">
    <location>
        <position position="106"/>
    </location>
    <ligand>
        <name>5-phospho-alpha-D-ribose 1-diphosphate</name>
        <dbReference type="ChEBI" id="CHEBI:58017"/>
        <note>ligand shared between dimeric partners</note>
    </ligand>
</feature>
<dbReference type="GO" id="GO:0004588">
    <property type="term" value="F:orotate phosphoribosyltransferase activity"/>
    <property type="evidence" value="ECO:0007669"/>
    <property type="project" value="UniProtKB-UniRule"/>
</dbReference>
<organism evidence="11 12">
    <name type="scientific">Candidatus Jacksonbacteria bacterium RIFCSPLOWO2_02_FULL_44_20</name>
    <dbReference type="NCBI Taxonomy" id="1798460"/>
    <lineage>
        <taxon>Bacteria</taxon>
        <taxon>Candidatus Jacksoniibacteriota</taxon>
    </lineage>
</organism>
<dbReference type="NCBIfam" id="TIGR00336">
    <property type="entry name" value="pyrE"/>
    <property type="match status" value="1"/>
</dbReference>
<feature type="binding site" evidence="9">
    <location>
        <position position="162"/>
    </location>
    <ligand>
        <name>orotate</name>
        <dbReference type="ChEBI" id="CHEBI:30839"/>
    </ligand>
</feature>
<dbReference type="SUPFAM" id="SSF53271">
    <property type="entry name" value="PRTase-like"/>
    <property type="match status" value="1"/>
</dbReference>
<dbReference type="GO" id="GO:0046132">
    <property type="term" value="P:pyrimidine ribonucleoside biosynthetic process"/>
    <property type="evidence" value="ECO:0007669"/>
    <property type="project" value="TreeGrafter"/>
</dbReference>
<keyword evidence="8 9" id="KW-0665">Pyrimidine biosynthesis</keyword>
<evidence type="ECO:0000256" key="2">
    <source>
        <dbReference type="ARBA" id="ARBA00004889"/>
    </source>
</evidence>
<sequence>MNNQEKGNSFVSFLLETGSLVFREFTLKSGRVSPYFFNLGQLNTGRELARIGEFYADKIVAEWGDDFDIIFGPAYKGIPLAVSLVSSLYAKHNLVKKYSSNRKDVKTYADASSLLGSDVSEGDKIILVDDVLTTGETKLEAVRLLQALANVDIKGLIVGLDRCEYDTDGQDAMSEFTKATGVPVKSIVTVYDLLQYMDELDPVYGAIKRYLGEYGVVRQTL</sequence>
<dbReference type="CDD" id="cd06223">
    <property type="entry name" value="PRTases_typeI"/>
    <property type="match status" value="1"/>
</dbReference>
<feature type="binding site" description="in other chain" evidence="9">
    <location>
        <position position="28"/>
    </location>
    <ligand>
        <name>5-phospho-alpha-D-ribose 1-diphosphate</name>
        <dbReference type="ChEBI" id="CHEBI:58017"/>
        <note>ligand shared between dimeric partners</note>
    </ligand>
</feature>
<keyword evidence="7 9" id="KW-0808">Transferase</keyword>
<feature type="domain" description="Phosphoribosyltransferase" evidence="10">
    <location>
        <begin position="40"/>
        <end position="146"/>
    </location>
</feature>
<feature type="binding site" description="in other chain" evidence="9">
    <location>
        <begin position="75"/>
        <end position="76"/>
    </location>
    <ligand>
        <name>5-phospho-alpha-D-ribose 1-diphosphate</name>
        <dbReference type="ChEBI" id="CHEBI:58017"/>
        <note>ligand shared between dimeric partners</note>
    </ligand>
</feature>
<dbReference type="AlphaFoldDB" id="A0A1G2A8E6"/>
<dbReference type="GO" id="GO:0000287">
    <property type="term" value="F:magnesium ion binding"/>
    <property type="evidence" value="ECO:0007669"/>
    <property type="project" value="UniProtKB-UniRule"/>
</dbReference>
<dbReference type="GO" id="GO:0006207">
    <property type="term" value="P:'de novo' pyrimidine nucleobase biosynthetic process"/>
    <property type="evidence" value="ECO:0007669"/>
    <property type="project" value="TreeGrafter"/>
</dbReference>
<comment type="function">
    <text evidence="1 9">Catalyzes the transfer of a ribosyl phosphate group from 5-phosphoribose 1-diphosphate to orotate, leading to the formation of orotidine monophosphate (OMP).</text>
</comment>
<dbReference type="PANTHER" id="PTHR46683:SF1">
    <property type="entry name" value="OROTATE PHOSPHORIBOSYLTRANSFERASE 1-RELATED"/>
    <property type="match status" value="1"/>
</dbReference>
<comment type="similarity">
    <text evidence="3 9">Belongs to the purine/pyrimidine phosphoribosyltransferase family. PyrE subfamily.</text>
</comment>
<accession>A0A1G2A8E6</accession>
<proteinExistence type="inferred from homology"/>
<dbReference type="InterPro" id="IPR000836">
    <property type="entry name" value="PRTase_dom"/>
</dbReference>
<evidence type="ECO:0000259" key="10">
    <source>
        <dbReference type="Pfam" id="PF00156"/>
    </source>
</evidence>
<dbReference type="Proteomes" id="UP000178315">
    <property type="component" value="Unassembled WGS sequence"/>
</dbReference>
<feature type="binding site" evidence="9">
    <location>
        <position position="102"/>
    </location>
    <ligand>
        <name>5-phospho-alpha-D-ribose 1-diphosphate</name>
        <dbReference type="ChEBI" id="CHEBI:58017"/>
        <note>ligand shared between dimeric partners</note>
    </ligand>
</feature>
<dbReference type="EMBL" id="MHJU01000037">
    <property type="protein sequence ID" value="OGY72330.1"/>
    <property type="molecule type" value="Genomic_DNA"/>
</dbReference>
<feature type="binding site" description="in other chain" evidence="9">
    <location>
        <position position="103"/>
    </location>
    <ligand>
        <name>5-phospho-alpha-D-ribose 1-diphosphate</name>
        <dbReference type="ChEBI" id="CHEBI:58017"/>
        <note>ligand shared between dimeric partners</note>
    </ligand>
</feature>